<dbReference type="EMBL" id="BMAO01025124">
    <property type="protein sequence ID" value="GFR00486.1"/>
    <property type="molecule type" value="Genomic_DNA"/>
</dbReference>
<dbReference type="PANTHER" id="PTHR45615:SF40">
    <property type="entry name" value="MYOSIN HEAVY CHAIN, NON-MUSCLE"/>
    <property type="match status" value="1"/>
</dbReference>
<dbReference type="AlphaFoldDB" id="A0A8X6JBP1"/>
<dbReference type="GO" id="GO:0016460">
    <property type="term" value="C:myosin II complex"/>
    <property type="evidence" value="ECO:0007669"/>
    <property type="project" value="TreeGrafter"/>
</dbReference>
<protein>
    <submittedName>
        <fullName evidence="2">Uncharacterized protein</fullName>
    </submittedName>
</protein>
<evidence type="ECO:0000313" key="2">
    <source>
        <dbReference type="EMBL" id="GFR00486.1"/>
    </source>
</evidence>
<feature type="coiled-coil region" evidence="1">
    <location>
        <begin position="710"/>
        <end position="766"/>
    </location>
</feature>
<dbReference type="GO" id="GO:0051015">
    <property type="term" value="F:actin filament binding"/>
    <property type="evidence" value="ECO:0007669"/>
    <property type="project" value="TreeGrafter"/>
</dbReference>
<dbReference type="PANTHER" id="PTHR45615">
    <property type="entry name" value="MYOSIN HEAVY CHAIN, NON-MUSCLE"/>
    <property type="match status" value="1"/>
</dbReference>
<gene>
    <name evidence="2" type="primary">AVEN_126977_1</name>
    <name evidence="2" type="ORF">TNCT_350021</name>
</gene>
<dbReference type="GO" id="GO:0005737">
    <property type="term" value="C:cytoplasm"/>
    <property type="evidence" value="ECO:0007669"/>
    <property type="project" value="TreeGrafter"/>
</dbReference>
<organism evidence="2 3">
    <name type="scientific">Trichonephila clavata</name>
    <name type="common">Joro spider</name>
    <name type="synonym">Nephila clavata</name>
    <dbReference type="NCBI Taxonomy" id="2740835"/>
    <lineage>
        <taxon>Eukaryota</taxon>
        <taxon>Metazoa</taxon>
        <taxon>Ecdysozoa</taxon>
        <taxon>Arthropoda</taxon>
        <taxon>Chelicerata</taxon>
        <taxon>Arachnida</taxon>
        <taxon>Araneae</taxon>
        <taxon>Araneomorphae</taxon>
        <taxon>Entelegynae</taxon>
        <taxon>Araneoidea</taxon>
        <taxon>Nephilidae</taxon>
        <taxon>Trichonephila</taxon>
    </lineage>
</organism>
<evidence type="ECO:0000256" key="1">
    <source>
        <dbReference type="SAM" id="Coils"/>
    </source>
</evidence>
<keyword evidence="3" id="KW-1185">Reference proteome</keyword>
<accession>A0A8X6JBP1</accession>
<dbReference type="GO" id="GO:0032982">
    <property type="term" value="C:myosin filament"/>
    <property type="evidence" value="ECO:0007669"/>
    <property type="project" value="TreeGrafter"/>
</dbReference>
<feature type="coiled-coil region" evidence="1">
    <location>
        <begin position="82"/>
        <end position="137"/>
    </location>
</feature>
<dbReference type="GO" id="GO:0000146">
    <property type="term" value="F:microfilament motor activity"/>
    <property type="evidence" value="ECO:0007669"/>
    <property type="project" value="TreeGrafter"/>
</dbReference>
<feature type="coiled-coil region" evidence="1">
    <location>
        <begin position="488"/>
        <end position="564"/>
    </location>
</feature>
<name>A0A8X6JBP1_TRICU</name>
<keyword evidence="1" id="KW-0175">Coiled coil</keyword>
<dbReference type="OrthoDB" id="10255522at2759"/>
<proteinExistence type="predicted"/>
<comment type="caution">
    <text evidence="2">The sequence shown here is derived from an EMBL/GenBank/DDBJ whole genome shotgun (WGS) entry which is preliminary data.</text>
</comment>
<dbReference type="Proteomes" id="UP000887116">
    <property type="component" value="Unassembled WGS sequence"/>
</dbReference>
<sequence>MVLKTLVDAILQSQRDPYNLLHVQLVQTLKKDISRDVTEAFTKSQPLVDQRGFAKEVGLQRKGIGEFARNIEGKGYCYDTEKRDYEMQIKSWREKALQYEATIQNLQESISHYEVENNTLREKLTNCQAELNECLHRENNTLEGGGLFVHSNNCFLEESPRPTALEFSSSEEPTHHALEYPSQNERVLGEMVEWKQELRSFLEQFKKDMSTNFTLTTEQNEKISKVLETLHPVPPSEPSEPSAEPTVSVDEISTKLFDTFEQLLHRKLSKDHLKHMLKTFQLDEHFNSLEINIRSVPQLGKTSRQKVLTHVNHTKYKVKEVIESFFQKLSTLFGSDLPSLYLMERLDFLEEKYLAKNTQLAEEPSKLKEFVRQYFPEIAFSENWQELFSNEVKSFTERITSFQESLKTVATRWNFHYIPGLEHGWFETMEKKLQYSQALEKQLMDTNMKLNSIYEKMLSTLDYNSKMTALQNPTTLDQQFFDWVRNGVQQLRNDLDVARTQLVQAIESPSNYEVTEVVENLPAICGIDIDSELKQERDHLKVERDQLKEENDHLKTERNQLMIQNGIMKENRDTFWRETEILRNEKDALKVERDQYLKGSNRLKKKTNLLKVEGDDWKQRCTELEHELKQEKLRLVEQYNVFQKELEVVQKECKKLVDPFKIETFVMDVQKKYGLAEDIYKNIIELLNHFNMTLATHHWPQEIISKFKQLECLKGKYETLLVNHDEMQNKYEKDLERIIETNTTQQNQIKQQLREREAELQDCRDKLLEPKSETLVEGGSCTPNKKFKRTTIANTEDNGEDWKTKYFELEKQLSQSTHDVSLVQMKCLFMAFFQLYFKLMYDFKWKKLPDPLGPELIKEVWEKLRRLTSLMQQTRDNEILNILLGYVDAELRVILVGECAVQVYKDKIKHCDTVSKLLDASVEQIEFFIEYQYKMQVEEE</sequence>
<reference evidence="2" key="1">
    <citation type="submission" date="2020-07" db="EMBL/GenBank/DDBJ databases">
        <title>Multicomponent nature underlies the extraordinary mechanical properties of spider dragline silk.</title>
        <authorList>
            <person name="Kono N."/>
            <person name="Nakamura H."/>
            <person name="Mori M."/>
            <person name="Yoshida Y."/>
            <person name="Ohtoshi R."/>
            <person name="Malay A.D."/>
            <person name="Moran D.A.P."/>
            <person name="Tomita M."/>
            <person name="Numata K."/>
            <person name="Arakawa K."/>
        </authorList>
    </citation>
    <scope>NUCLEOTIDE SEQUENCE</scope>
</reference>
<evidence type="ECO:0000313" key="3">
    <source>
        <dbReference type="Proteomes" id="UP000887116"/>
    </source>
</evidence>